<dbReference type="InterPro" id="IPR018114">
    <property type="entry name" value="TRYPSIN_HIS"/>
</dbReference>
<keyword evidence="4 7" id="KW-0378">Hydrolase</keyword>
<dbReference type="PROSITE" id="PS00135">
    <property type="entry name" value="TRYPSIN_SER"/>
    <property type="match status" value="1"/>
</dbReference>
<protein>
    <recommendedName>
        <fullName evidence="9">Peptidase S1 domain-containing protein</fullName>
    </recommendedName>
</protein>
<evidence type="ECO:0000313" key="10">
    <source>
        <dbReference type="EMBL" id="KAJ9574203.1"/>
    </source>
</evidence>
<gene>
    <name evidence="10" type="ORF">L9F63_008459</name>
</gene>
<proteinExistence type="predicted"/>
<evidence type="ECO:0000259" key="9">
    <source>
        <dbReference type="PROSITE" id="PS50240"/>
    </source>
</evidence>
<dbReference type="SMART" id="SM00020">
    <property type="entry name" value="Tryp_SPc"/>
    <property type="match status" value="1"/>
</dbReference>
<evidence type="ECO:0000256" key="7">
    <source>
        <dbReference type="RuleBase" id="RU363034"/>
    </source>
</evidence>
<keyword evidence="11" id="KW-1185">Reference proteome</keyword>
<dbReference type="GO" id="GO:0004252">
    <property type="term" value="F:serine-type endopeptidase activity"/>
    <property type="evidence" value="ECO:0007669"/>
    <property type="project" value="InterPro"/>
</dbReference>
<accession>A0AAD7Z5A6</accession>
<dbReference type="Gene3D" id="2.40.10.10">
    <property type="entry name" value="Trypsin-like serine proteases"/>
    <property type="match status" value="1"/>
</dbReference>
<evidence type="ECO:0000256" key="2">
    <source>
        <dbReference type="ARBA" id="ARBA00022525"/>
    </source>
</evidence>
<evidence type="ECO:0000256" key="1">
    <source>
        <dbReference type="ARBA" id="ARBA00004613"/>
    </source>
</evidence>
<comment type="subcellular location">
    <subcellularLocation>
        <location evidence="1">Secreted</location>
    </subcellularLocation>
</comment>
<keyword evidence="8" id="KW-0732">Signal</keyword>
<dbReference type="InterPro" id="IPR033116">
    <property type="entry name" value="TRYPSIN_SER"/>
</dbReference>
<keyword evidence="5 7" id="KW-0720">Serine protease</keyword>
<dbReference type="PRINTS" id="PR00722">
    <property type="entry name" value="CHYMOTRYPSIN"/>
</dbReference>
<dbReference type="FunFam" id="2.40.10.10:FF:000047">
    <property type="entry name" value="Trypsin eta"/>
    <property type="match status" value="1"/>
</dbReference>
<feature type="signal peptide" evidence="8">
    <location>
        <begin position="1"/>
        <end position="17"/>
    </location>
</feature>
<keyword evidence="3 7" id="KW-0645">Protease</keyword>
<reference evidence="10" key="2">
    <citation type="submission" date="2023-05" db="EMBL/GenBank/DDBJ databases">
        <authorList>
            <person name="Fouks B."/>
        </authorList>
    </citation>
    <scope>NUCLEOTIDE SEQUENCE</scope>
    <source>
        <strain evidence="10">Stay&amp;Tobe</strain>
        <tissue evidence="10">Testes</tissue>
    </source>
</reference>
<dbReference type="GO" id="GO:0005615">
    <property type="term" value="C:extracellular space"/>
    <property type="evidence" value="ECO:0007669"/>
    <property type="project" value="TreeGrafter"/>
</dbReference>
<dbReference type="EMBL" id="JASPKZ010010652">
    <property type="protein sequence ID" value="KAJ9574203.1"/>
    <property type="molecule type" value="Genomic_DNA"/>
</dbReference>
<evidence type="ECO:0000256" key="4">
    <source>
        <dbReference type="ARBA" id="ARBA00022801"/>
    </source>
</evidence>
<evidence type="ECO:0000256" key="5">
    <source>
        <dbReference type="ARBA" id="ARBA00022825"/>
    </source>
</evidence>
<dbReference type="PANTHER" id="PTHR24264:SF65">
    <property type="entry name" value="SRCR DOMAIN-CONTAINING PROTEIN"/>
    <property type="match status" value="1"/>
</dbReference>
<evidence type="ECO:0000256" key="3">
    <source>
        <dbReference type="ARBA" id="ARBA00022670"/>
    </source>
</evidence>
<dbReference type="PROSITE" id="PS00134">
    <property type="entry name" value="TRYPSIN_HIS"/>
    <property type="match status" value="1"/>
</dbReference>
<dbReference type="AlphaFoldDB" id="A0AAD7Z5A6"/>
<dbReference type="InterPro" id="IPR043504">
    <property type="entry name" value="Peptidase_S1_PA_chymotrypsin"/>
</dbReference>
<dbReference type="InterPro" id="IPR001254">
    <property type="entry name" value="Trypsin_dom"/>
</dbReference>
<sequence length="356" mass="38528">MNLLLCLALLSLGSGAGQMIGSWHPMTSFASVRLVECPNSKGQQWTCVPVANCNTLRPRSSRQYCRWDGTEPFVCCPHQPYQSLVQSRCGILYSKDLYPENDQMLGAAIGGIPLRTATSSPWMVAIGERQHDGSVDWYCGGSLLQANTVLTAAHCVTRRSADVVRVGELDFSRSDEEDADPEDVPVGEVNVHPSYKPPKYYNDIAVLKLSHNVEYSRYVRPICLPSPGSQDSYVGAHAVLTGWGYLSFGGDRSPILQEVSITIFNNSYCAKAYSSPPVPRRNYPEGIIASQLCAGDPNGGKDACQGDSGGPLVVKHGGIHTLVGVVSSGIGCGSKAFPGVYSRVSSYVDWINKFLR</sequence>
<keyword evidence="2" id="KW-0964">Secreted</keyword>
<feature type="chain" id="PRO_5041977018" description="Peptidase S1 domain-containing protein" evidence="8">
    <location>
        <begin position="18"/>
        <end position="356"/>
    </location>
</feature>
<evidence type="ECO:0000256" key="8">
    <source>
        <dbReference type="SAM" id="SignalP"/>
    </source>
</evidence>
<dbReference type="PANTHER" id="PTHR24264">
    <property type="entry name" value="TRYPSIN-RELATED"/>
    <property type="match status" value="1"/>
</dbReference>
<organism evidence="10 11">
    <name type="scientific">Diploptera punctata</name>
    <name type="common">Pacific beetle cockroach</name>
    <dbReference type="NCBI Taxonomy" id="6984"/>
    <lineage>
        <taxon>Eukaryota</taxon>
        <taxon>Metazoa</taxon>
        <taxon>Ecdysozoa</taxon>
        <taxon>Arthropoda</taxon>
        <taxon>Hexapoda</taxon>
        <taxon>Insecta</taxon>
        <taxon>Pterygota</taxon>
        <taxon>Neoptera</taxon>
        <taxon>Polyneoptera</taxon>
        <taxon>Dictyoptera</taxon>
        <taxon>Blattodea</taxon>
        <taxon>Blaberoidea</taxon>
        <taxon>Blaberidae</taxon>
        <taxon>Diplopterinae</taxon>
        <taxon>Diploptera</taxon>
    </lineage>
</organism>
<reference evidence="10" key="1">
    <citation type="journal article" date="2023" name="IScience">
        <title>Live-bearing cockroach genome reveals convergent evolutionary mechanisms linked to viviparity in insects and beyond.</title>
        <authorList>
            <person name="Fouks B."/>
            <person name="Harrison M.C."/>
            <person name="Mikhailova A.A."/>
            <person name="Marchal E."/>
            <person name="English S."/>
            <person name="Carruthers M."/>
            <person name="Jennings E.C."/>
            <person name="Chiamaka E.L."/>
            <person name="Frigard R.A."/>
            <person name="Pippel M."/>
            <person name="Attardo G.M."/>
            <person name="Benoit J.B."/>
            <person name="Bornberg-Bauer E."/>
            <person name="Tobe S.S."/>
        </authorList>
    </citation>
    <scope>NUCLEOTIDE SEQUENCE</scope>
    <source>
        <strain evidence="10">Stay&amp;Tobe</strain>
    </source>
</reference>
<feature type="domain" description="Peptidase S1" evidence="9">
    <location>
        <begin position="108"/>
        <end position="356"/>
    </location>
</feature>
<name>A0AAD7Z5A6_DIPPU</name>
<dbReference type="CDD" id="cd00190">
    <property type="entry name" value="Tryp_SPc"/>
    <property type="match status" value="1"/>
</dbReference>
<dbReference type="Pfam" id="PF00089">
    <property type="entry name" value="Trypsin"/>
    <property type="match status" value="1"/>
</dbReference>
<dbReference type="GO" id="GO:0016485">
    <property type="term" value="P:protein processing"/>
    <property type="evidence" value="ECO:0007669"/>
    <property type="project" value="UniProtKB-ARBA"/>
</dbReference>
<dbReference type="InterPro" id="IPR009003">
    <property type="entry name" value="Peptidase_S1_PA"/>
</dbReference>
<dbReference type="InterPro" id="IPR001314">
    <property type="entry name" value="Peptidase_S1A"/>
</dbReference>
<evidence type="ECO:0000256" key="6">
    <source>
        <dbReference type="ARBA" id="ARBA00023157"/>
    </source>
</evidence>
<keyword evidence="6" id="KW-1015">Disulfide bond</keyword>
<dbReference type="Proteomes" id="UP001233999">
    <property type="component" value="Unassembled WGS sequence"/>
</dbReference>
<evidence type="ECO:0000313" key="11">
    <source>
        <dbReference type="Proteomes" id="UP001233999"/>
    </source>
</evidence>
<dbReference type="SUPFAM" id="SSF50494">
    <property type="entry name" value="Trypsin-like serine proteases"/>
    <property type="match status" value="1"/>
</dbReference>
<comment type="caution">
    <text evidence="10">The sequence shown here is derived from an EMBL/GenBank/DDBJ whole genome shotgun (WGS) entry which is preliminary data.</text>
</comment>
<dbReference type="InterPro" id="IPR050127">
    <property type="entry name" value="Serine_Proteases_S1"/>
</dbReference>
<dbReference type="PROSITE" id="PS50240">
    <property type="entry name" value="TRYPSIN_DOM"/>
    <property type="match status" value="1"/>
</dbReference>